<evidence type="ECO:0000313" key="5">
    <source>
        <dbReference type="Proteomes" id="UP000636960"/>
    </source>
</evidence>
<feature type="domain" description="G5" evidence="3">
    <location>
        <begin position="70"/>
        <end position="150"/>
    </location>
</feature>
<accession>A0A919K6X5</accession>
<comment type="caution">
    <text evidence="4">The sequence shown here is derived from an EMBL/GenBank/DDBJ whole genome shotgun (WGS) entry which is preliminary data.</text>
</comment>
<reference evidence="4" key="1">
    <citation type="submission" date="2021-01" db="EMBL/GenBank/DDBJ databases">
        <title>Whole genome shotgun sequence of Actinoplanes rishiriensis NBRC 108556.</title>
        <authorList>
            <person name="Komaki H."/>
            <person name="Tamura T."/>
        </authorList>
    </citation>
    <scope>NUCLEOTIDE SEQUENCE</scope>
    <source>
        <strain evidence="4">NBRC 108556</strain>
    </source>
</reference>
<protein>
    <recommendedName>
        <fullName evidence="3">G5 domain-containing protein</fullName>
    </recommendedName>
</protein>
<dbReference type="SMART" id="SM01208">
    <property type="entry name" value="G5"/>
    <property type="match status" value="1"/>
</dbReference>
<evidence type="ECO:0000256" key="1">
    <source>
        <dbReference type="ARBA" id="ARBA00022729"/>
    </source>
</evidence>
<gene>
    <name evidence="4" type="ORF">Ari01nite_79370</name>
</gene>
<name>A0A919K6X5_9ACTN</name>
<sequence>MWARLSTIQRAGLIGAALVLPCCGGVAVVGALSGDVEPATVPAPGAAVAAEQRADPPAPESGSTKPADQAAGTTTKTVKVRKSVGYPTRTVDDDSLAQGRTKVRTHGEAGERTLTYRVTVTGGRETGRKLVSDVVTRKPVPKVVAIGTRTAKAPDAGCDANYTPCVPIAQDVDCRGGSGDGPAYVDGPVRVIGNDPYDLDRDGDGVACD</sequence>
<evidence type="ECO:0000313" key="4">
    <source>
        <dbReference type="EMBL" id="GIF00473.1"/>
    </source>
</evidence>
<evidence type="ECO:0000259" key="3">
    <source>
        <dbReference type="PROSITE" id="PS51109"/>
    </source>
</evidence>
<dbReference type="InterPro" id="IPR011098">
    <property type="entry name" value="G5_dom"/>
</dbReference>
<dbReference type="AlphaFoldDB" id="A0A919K6X5"/>
<dbReference type="Pfam" id="PF07501">
    <property type="entry name" value="G5"/>
    <property type="match status" value="1"/>
</dbReference>
<dbReference type="EMBL" id="BOMV01000083">
    <property type="protein sequence ID" value="GIF00473.1"/>
    <property type="molecule type" value="Genomic_DNA"/>
</dbReference>
<keyword evidence="5" id="KW-1185">Reference proteome</keyword>
<dbReference type="PROSITE" id="PS51109">
    <property type="entry name" value="G5"/>
    <property type="match status" value="1"/>
</dbReference>
<keyword evidence="1" id="KW-0732">Signal</keyword>
<evidence type="ECO:0000256" key="2">
    <source>
        <dbReference type="SAM" id="MobiDB-lite"/>
    </source>
</evidence>
<proteinExistence type="predicted"/>
<feature type="region of interest" description="Disordered" evidence="2">
    <location>
        <begin position="44"/>
        <end position="77"/>
    </location>
</feature>
<dbReference type="Proteomes" id="UP000636960">
    <property type="component" value="Unassembled WGS sequence"/>
</dbReference>
<dbReference type="Gene3D" id="2.20.230.10">
    <property type="entry name" value="Resuscitation-promoting factor rpfb"/>
    <property type="match status" value="1"/>
</dbReference>
<organism evidence="4 5">
    <name type="scientific">Paractinoplanes rishiriensis</name>
    <dbReference type="NCBI Taxonomy" id="1050105"/>
    <lineage>
        <taxon>Bacteria</taxon>
        <taxon>Bacillati</taxon>
        <taxon>Actinomycetota</taxon>
        <taxon>Actinomycetes</taxon>
        <taxon>Micromonosporales</taxon>
        <taxon>Micromonosporaceae</taxon>
        <taxon>Paractinoplanes</taxon>
    </lineage>
</organism>